<proteinExistence type="predicted"/>
<protein>
    <submittedName>
        <fullName evidence="1">Uncharacterized protein</fullName>
    </submittedName>
</protein>
<dbReference type="AlphaFoldDB" id="A0A3R9NDH6"/>
<evidence type="ECO:0000313" key="1">
    <source>
        <dbReference type="EMBL" id="RSK44682.1"/>
    </source>
</evidence>
<dbReference type="EMBL" id="RWIU01000002">
    <property type="protein sequence ID" value="RSK44682.1"/>
    <property type="molecule type" value="Genomic_DNA"/>
</dbReference>
<dbReference type="RefSeq" id="WP_125436834.1">
    <property type="nucleotide sequence ID" value="NZ_RWIU01000002.1"/>
</dbReference>
<accession>A0A3R9NDH6</accession>
<name>A0A3R9NDH6_9BACT</name>
<organism evidence="1 2">
    <name type="scientific">Hymenobacter perfusus</name>
    <dbReference type="NCBI Taxonomy" id="1236770"/>
    <lineage>
        <taxon>Bacteria</taxon>
        <taxon>Pseudomonadati</taxon>
        <taxon>Bacteroidota</taxon>
        <taxon>Cytophagia</taxon>
        <taxon>Cytophagales</taxon>
        <taxon>Hymenobacteraceae</taxon>
        <taxon>Hymenobacter</taxon>
    </lineage>
</organism>
<reference evidence="1 2" key="1">
    <citation type="submission" date="2018-12" db="EMBL/GenBank/DDBJ databases">
        <authorList>
            <person name="Feng G."/>
            <person name="Zhu H."/>
        </authorList>
    </citation>
    <scope>NUCLEOTIDE SEQUENCE [LARGE SCALE GENOMIC DNA]</scope>
    <source>
        <strain evidence="1 2">LMG 26000</strain>
    </source>
</reference>
<evidence type="ECO:0000313" key="2">
    <source>
        <dbReference type="Proteomes" id="UP000270291"/>
    </source>
</evidence>
<sequence length="95" mass="10834">MHLNTDPQAPARRPCLRDLARLTTTLLPPALVMLTPLEELERRCQEIDLTHPEYREETPLVRAYERRRRTQLSGALRLVRTGTAAPAFSESATRA</sequence>
<dbReference type="OrthoDB" id="887125at2"/>
<keyword evidence="2" id="KW-1185">Reference proteome</keyword>
<comment type="caution">
    <text evidence="1">The sequence shown here is derived from an EMBL/GenBank/DDBJ whole genome shotgun (WGS) entry which is preliminary data.</text>
</comment>
<gene>
    <name evidence="1" type="ORF">EI293_09230</name>
</gene>
<dbReference type="Proteomes" id="UP000270291">
    <property type="component" value="Unassembled WGS sequence"/>
</dbReference>